<evidence type="ECO:0000256" key="4">
    <source>
        <dbReference type="SAM" id="MobiDB-lite"/>
    </source>
</evidence>
<evidence type="ECO:0000259" key="5">
    <source>
        <dbReference type="PROSITE" id="PS01358"/>
    </source>
</evidence>
<evidence type="ECO:0000256" key="1">
    <source>
        <dbReference type="ARBA" id="ARBA00022723"/>
    </source>
</evidence>
<dbReference type="InterPro" id="IPR001876">
    <property type="entry name" value="Znf_RanBP2"/>
</dbReference>
<keyword evidence="2" id="KW-0863">Zinc-finger</keyword>
<protein>
    <recommendedName>
        <fullName evidence="5">RanBP2-type domain-containing protein</fullName>
    </recommendedName>
</protein>
<dbReference type="Gene3D" id="1.20.58.2190">
    <property type="match status" value="1"/>
</dbReference>
<dbReference type="PANTHER" id="PTHR15326">
    <property type="entry name" value="SPERMATOGENESIS-ASSOCIATED PROTEIN 2/TAMOZHENNIC"/>
    <property type="match status" value="1"/>
</dbReference>
<feature type="region of interest" description="Disordered" evidence="4">
    <location>
        <begin position="417"/>
        <end position="485"/>
    </location>
</feature>
<keyword evidence="1" id="KW-0479">Metal-binding</keyword>
<dbReference type="EMBL" id="JAIWYP010000009">
    <property type="protein sequence ID" value="KAH3773860.1"/>
    <property type="molecule type" value="Genomic_DNA"/>
</dbReference>
<reference evidence="6" key="1">
    <citation type="journal article" date="2019" name="bioRxiv">
        <title>The Genome of the Zebra Mussel, Dreissena polymorpha: A Resource for Invasive Species Research.</title>
        <authorList>
            <person name="McCartney M.A."/>
            <person name="Auch B."/>
            <person name="Kono T."/>
            <person name="Mallez S."/>
            <person name="Zhang Y."/>
            <person name="Obille A."/>
            <person name="Becker A."/>
            <person name="Abrahante J.E."/>
            <person name="Garbe J."/>
            <person name="Badalamenti J.P."/>
            <person name="Herman A."/>
            <person name="Mangelson H."/>
            <person name="Liachko I."/>
            <person name="Sullivan S."/>
            <person name="Sone E.D."/>
            <person name="Koren S."/>
            <person name="Silverstein K.A.T."/>
            <person name="Beckman K.B."/>
            <person name="Gohl D.M."/>
        </authorList>
    </citation>
    <scope>NUCLEOTIDE SEQUENCE</scope>
    <source>
        <strain evidence="6">Duluth1</strain>
        <tissue evidence="6">Whole animal</tissue>
    </source>
</reference>
<dbReference type="InterPro" id="IPR036443">
    <property type="entry name" value="Znf_RanBP2_sf"/>
</dbReference>
<reference evidence="6" key="2">
    <citation type="submission" date="2020-11" db="EMBL/GenBank/DDBJ databases">
        <authorList>
            <person name="McCartney M.A."/>
            <person name="Auch B."/>
            <person name="Kono T."/>
            <person name="Mallez S."/>
            <person name="Becker A."/>
            <person name="Gohl D.M."/>
            <person name="Silverstein K.A.T."/>
            <person name="Koren S."/>
            <person name="Bechman K.B."/>
            <person name="Herman A."/>
            <person name="Abrahante J.E."/>
            <person name="Garbe J."/>
        </authorList>
    </citation>
    <scope>NUCLEOTIDE SEQUENCE</scope>
    <source>
        <strain evidence="6">Duluth1</strain>
        <tissue evidence="6">Whole animal</tissue>
    </source>
</reference>
<dbReference type="GO" id="GO:0008270">
    <property type="term" value="F:zinc ion binding"/>
    <property type="evidence" value="ECO:0007669"/>
    <property type="project" value="UniProtKB-KW"/>
</dbReference>
<name>A0A9D4E7G6_DREPO</name>
<dbReference type="PANTHER" id="PTHR15326:SF2">
    <property type="entry name" value="PROTEIN TAMOZHENNIC"/>
    <property type="match status" value="1"/>
</dbReference>
<feature type="compositionally biased region" description="Polar residues" evidence="4">
    <location>
        <begin position="469"/>
        <end position="480"/>
    </location>
</feature>
<evidence type="ECO:0000313" key="7">
    <source>
        <dbReference type="Proteomes" id="UP000828390"/>
    </source>
</evidence>
<accession>A0A9D4E7G6</accession>
<keyword evidence="3" id="KW-0862">Zinc</keyword>
<dbReference type="Gene3D" id="2.30.30.380">
    <property type="entry name" value="Zn-finger domain of Sec23/24"/>
    <property type="match status" value="1"/>
</dbReference>
<dbReference type="Proteomes" id="UP000828390">
    <property type="component" value="Unassembled WGS sequence"/>
</dbReference>
<dbReference type="InterPro" id="IPR048839">
    <property type="entry name" value="SPATA2_PUB-like"/>
</dbReference>
<evidence type="ECO:0000256" key="3">
    <source>
        <dbReference type="ARBA" id="ARBA00022833"/>
    </source>
</evidence>
<sequence length="601" mass="67060">MSDVKSQAVEVYKKHLLSKESHEWDTDQNTEERLVQVKAFVLAFLCTCAPENKFQYIEIQDIILKSASMPNFVATKCGEAFRHVEGYIILLCLMPWKQEFCKLKKYGGFFRTKVESHLKNVESLFRKIGYRESSSQLLKLDVVPPPDILLYIAFECLMASVECEIIGEIWNLVEHTGIKVFEVVKFRLQTQGSATSTAEIICSKYGMKVPQNVKLAEGIGTDQHVSRGSSSNDLSKGIGLSKGVNLDNKTGVKGKSTEDFRNRLQQHLQLIDIPYMDEETKELDAECGDIDEHVLASIKHLDDKHVTPVEKQEEVVNPLKPSQEWSFVNEGLMQKYGEKYFEGPRKDFLKKTPLVEDVSGKPTYVRIGASHVYANEAAERFAKLPYSTQINDVKSHQILSKDSGFVTNSTREPFTEANLSHSSNIPNVTHPHSNPHNYQGNRFSEPSPSNNNLSYEGQVRRQKLPSASEVLQRSTQSGSHTIPFAYPAKNTVPTGSFTAPVNIRSVSDSSNPLNVKYPPQILSTGSTRAVGWSCKYCTFKNSLDWTVCEICGKSRGSLELDGPPLVGYTSRICVHCTLENDVNTTNCHACGAALSGSQTVV</sequence>
<organism evidence="6 7">
    <name type="scientific">Dreissena polymorpha</name>
    <name type="common">Zebra mussel</name>
    <name type="synonym">Mytilus polymorpha</name>
    <dbReference type="NCBI Taxonomy" id="45954"/>
    <lineage>
        <taxon>Eukaryota</taxon>
        <taxon>Metazoa</taxon>
        <taxon>Spiralia</taxon>
        <taxon>Lophotrochozoa</taxon>
        <taxon>Mollusca</taxon>
        <taxon>Bivalvia</taxon>
        <taxon>Autobranchia</taxon>
        <taxon>Heteroconchia</taxon>
        <taxon>Euheterodonta</taxon>
        <taxon>Imparidentia</taxon>
        <taxon>Neoheterodontei</taxon>
        <taxon>Myida</taxon>
        <taxon>Dreissenoidea</taxon>
        <taxon>Dreissenidae</taxon>
        <taxon>Dreissena</taxon>
    </lineage>
</organism>
<dbReference type="OrthoDB" id="9989817at2759"/>
<feature type="domain" description="RanBP2-type" evidence="5">
    <location>
        <begin position="532"/>
        <end position="551"/>
    </location>
</feature>
<dbReference type="AlphaFoldDB" id="A0A9D4E7G6"/>
<dbReference type="SUPFAM" id="SSF90209">
    <property type="entry name" value="Ran binding protein zinc finger-like"/>
    <property type="match status" value="1"/>
</dbReference>
<comment type="caution">
    <text evidence="6">The sequence shown here is derived from an EMBL/GenBank/DDBJ whole genome shotgun (WGS) entry which is preliminary data.</text>
</comment>
<dbReference type="Pfam" id="PF21388">
    <property type="entry name" value="SPATA2_PUB-like"/>
    <property type="match status" value="1"/>
</dbReference>
<gene>
    <name evidence="6" type="ORF">DPMN_175231</name>
</gene>
<feature type="compositionally biased region" description="Polar residues" evidence="4">
    <location>
        <begin position="417"/>
        <end position="455"/>
    </location>
</feature>
<dbReference type="PROSITE" id="PS01358">
    <property type="entry name" value="ZF_RANBP2_1"/>
    <property type="match status" value="1"/>
</dbReference>
<dbReference type="GO" id="GO:0005737">
    <property type="term" value="C:cytoplasm"/>
    <property type="evidence" value="ECO:0007669"/>
    <property type="project" value="TreeGrafter"/>
</dbReference>
<evidence type="ECO:0000313" key="6">
    <source>
        <dbReference type="EMBL" id="KAH3773860.1"/>
    </source>
</evidence>
<keyword evidence="7" id="KW-1185">Reference proteome</keyword>
<proteinExistence type="predicted"/>
<dbReference type="SMART" id="SM00547">
    <property type="entry name" value="ZnF_RBZ"/>
    <property type="match status" value="2"/>
</dbReference>
<evidence type="ECO:0000256" key="2">
    <source>
        <dbReference type="ARBA" id="ARBA00022771"/>
    </source>
</evidence>